<evidence type="ECO:0000256" key="2">
    <source>
        <dbReference type="ARBA" id="ARBA00023127"/>
    </source>
</evidence>
<keyword evidence="7" id="KW-1185">Reference proteome</keyword>
<feature type="region of interest" description="Disordered" evidence="5">
    <location>
        <begin position="1"/>
        <end position="50"/>
    </location>
</feature>
<dbReference type="InterPro" id="IPR039361">
    <property type="entry name" value="Cyclin"/>
</dbReference>
<evidence type="ECO:0000256" key="4">
    <source>
        <dbReference type="RuleBase" id="RU000383"/>
    </source>
</evidence>
<evidence type="ECO:0000313" key="7">
    <source>
        <dbReference type="Proteomes" id="UP000046392"/>
    </source>
</evidence>
<keyword evidence="3" id="KW-0131">Cell cycle</keyword>
<dbReference type="InterPro" id="IPR006671">
    <property type="entry name" value="Cyclin_N"/>
</dbReference>
<dbReference type="SUPFAM" id="SSF47954">
    <property type="entry name" value="Cyclin-like"/>
    <property type="match status" value="1"/>
</dbReference>
<dbReference type="GO" id="GO:0051301">
    <property type="term" value="P:cell division"/>
    <property type="evidence" value="ECO:0007669"/>
    <property type="project" value="UniProtKB-KW"/>
</dbReference>
<name>A0A0N5C907_STREA</name>
<dbReference type="AlphaFoldDB" id="A0A0N5C907"/>
<evidence type="ECO:0000256" key="1">
    <source>
        <dbReference type="ARBA" id="ARBA00022618"/>
    </source>
</evidence>
<dbReference type="STRING" id="174720.A0A0N5C907"/>
<evidence type="ECO:0000256" key="3">
    <source>
        <dbReference type="ARBA" id="ARBA00023306"/>
    </source>
</evidence>
<dbReference type="WBParaSite" id="SPAL_0001439000.1">
    <property type="protein sequence ID" value="SPAL_0001439000.1"/>
    <property type="gene ID" value="SPAL_0001439000"/>
</dbReference>
<feature type="compositionally biased region" description="Polar residues" evidence="5">
    <location>
        <begin position="32"/>
        <end position="43"/>
    </location>
</feature>
<keyword evidence="2 4" id="KW-0195">Cyclin</keyword>
<reference evidence="8" key="1">
    <citation type="submission" date="2017-02" db="UniProtKB">
        <authorList>
            <consortium name="WormBaseParasite"/>
        </authorList>
    </citation>
    <scope>IDENTIFICATION</scope>
</reference>
<evidence type="ECO:0000256" key="5">
    <source>
        <dbReference type="SAM" id="MobiDB-lite"/>
    </source>
</evidence>
<dbReference type="InterPro" id="IPR013763">
    <property type="entry name" value="Cyclin-like_dom"/>
</dbReference>
<keyword evidence="1" id="KW-0132">Cell division</keyword>
<organism evidence="7 8">
    <name type="scientific">Strongyloides papillosus</name>
    <name type="common">Intestinal threadworm</name>
    <dbReference type="NCBI Taxonomy" id="174720"/>
    <lineage>
        <taxon>Eukaryota</taxon>
        <taxon>Metazoa</taxon>
        <taxon>Ecdysozoa</taxon>
        <taxon>Nematoda</taxon>
        <taxon>Chromadorea</taxon>
        <taxon>Rhabditida</taxon>
        <taxon>Tylenchina</taxon>
        <taxon>Panagrolaimomorpha</taxon>
        <taxon>Strongyloidoidea</taxon>
        <taxon>Strongyloididae</taxon>
        <taxon>Strongyloides</taxon>
    </lineage>
</organism>
<feature type="domain" description="Cyclin-like" evidence="6">
    <location>
        <begin position="205"/>
        <end position="289"/>
    </location>
</feature>
<evidence type="ECO:0000313" key="8">
    <source>
        <dbReference type="WBParaSite" id="SPAL_0001439000.1"/>
    </source>
</evidence>
<accession>A0A0N5C907</accession>
<dbReference type="Pfam" id="PF00134">
    <property type="entry name" value="Cyclin_N"/>
    <property type="match status" value="1"/>
</dbReference>
<dbReference type="SMART" id="SM00385">
    <property type="entry name" value="CYCLIN"/>
    <property type="match status" value="1"/>
</dbReference>
<sequence length="496" mass="57831">MDSYPEGELNARSEYSSSSSKSRKRAFEEVNYDTSNDTENGKQLYSDLSGHDISDDRLTHYSPSLSPSPLKYNSLRCNEEVQSPGYSEPVSNDSFYLASQSDKTYPYNNLNSYQVKKQLPFESVMLRQTNTVYGKFEYIINYDKKSKEYQRKIREKYPHEIYIYGQSHEVIDLLYLKSRIYPSLEAKVLPIDKKLNGTYRLAILEWLQEICYEEHLSRMTYNSAINIMDRFMAENPVNPRYYQLISATCLLIAAKIEEIYPPTFSKLVDYSGGAYCLTQLKRAEIAIVNELQFALNPITCYSFLTYFHLKLQDEYDEPLENENETMSPDILNYSSPMTYVRNLANRSNSDLNHFYTEKPRIFSSEVASFFIRTMAIHDFIFMTDNSSFFSPSKLAAAIVYAQIPDEDLNLSNLVNYTKDEVLEEINYVLPFVENSKHIELDYKEKISLLSDSICQYKKYDIQTSSPSFRMVLFDNDKLNDHIIKFNQKTKTLPLKL</sequence>
<dbReference type="PANTHER" id="PTHR10177">
    <property type="entry name" value="CYCLINS"/>
    <property type="match status" value="1"/>
</dbReference>
<dbReference type="GO" id="GO:0000278">
    <property type="term" value="P:mitotic cell cycle"/>
    <property type="evidence" value="ECO:0007669"/>
    <property type="project" value="UniProtKB-ARBA"/>
</dbReference>
<dbReference type="InterPro" id="IPR036915">
    <property type="entry name" value="Cyclin-like_sf"/>
</dbReference>
<dbReference type="Gene3D" id="1.10.472.10">
    <property type="entry name" value="Cyclin-like"/>
    <property type="match status" value="2"/>
</dbReference>
<dbReference type="Proteomes" id="UP000046392">
    <property type="component" value="Unplaced"/>
</dbReference>
<dbReference type="InterPro" id="IPR048258">
    <property type="entry name" value="Cyclins_cyclin-box"/>
</dbReference>
<dbReference type="PROSITE" id="PS00292">
    <property type="entry name" value="CYCLINS"/>
    <property type="match status" value="1"/>
</dbReference>
<comment type="similarity">
    <text evidence="4">Belongs to the cyclin family.</text>
</comment>
<evidence type="ECO:0000259" key="6">
    <source>
        <dbReference type="SMART" id="SM00385"/>
    </source>
</evidence>
<proteinExistence type="inferred from homology"/>
<protein>
    <submittedName>
        <fullName evidence="8">Cyclin N-terminal domain-containing protein</fullName>
    </submittedName>
</protein>